<reference evidence="4" key="1">
    <citation type="submission" date="2023-07" db="EMBL/GenBank/DDBJ databases">
        <title>30 novel species of actinomycetes from the DSMZ collection.</title>
        <authorList>
            <person name="Nouioui I."/>
        </authorList>
    </citation>
    <scope>NUCLEOTIDE SEQUENCE [LARGE SCALE GENOMIC DNA]</scope>
    <source>
        <strain evidence="4">DSM 44917</strain>
    </source>
</reference>
<comment type="caution">
    <text evidence="3">The sequence shown here is derived from an EMBL/GenBank/DDBJ whole genome shotgun (WGS) entry which is preliminary data.</text>
</comment>
<feature type="transmembrane region" description="Helical" evidence="2">
    <location>
        <begin position="145"/>
        <end position="165"/>
    </location>
</feature>
<dbReference type="Proteomes" id="UP001183388">
    <property type="component" value="Unassembled WGS sequence"/>
</dbReference>
<evidence type="ECO:0000256" key="1">
    <source>
        <dbReference type="SAM" id="MobiDB-lite"/>
    </source>
</evidence>
<keyword evidence="2" id="KW-0812">Transmembrane</keyword>
<evidence type="ECO:0000256" key="2">
    <source>
        <dbReference type="SAM" id="Phobius"/>
    </source>
</evidence>
<gene>
    <name evidence="3" type="ORF">RM780_22305</name>
</gene>
<sequence length="353" mass="38135">MRNNTAADDWLREADAISLPRLDEIGGHPRPSGVGTTYVEYEYFALADEQELLWPAEGERAARRFQMRARGFDGAAAATEFLLRESEAEVRQARADYQHAVRVLTPYVRREPAAKLRYWICWLVLCGGDTAGVWSAAITNGDVPFIAFGQALAAGVSAACAGLVGSELKDRRLARARQRDPDSLSEDEQRYRRLFTTGGGMGVVMLIGVLSLVVVALLSVGIFTLRAGIEGSTAGLTFGLLAAATALGSGLLGYAAADEVADLLATMAGRVHKAEKRHLKLATSAPVHRRAQAEEAARSLHTEYLLRGQAAARRVESLSWRVQRRNPQVLGHGYPVGDQSGVIGRRSRRGGAA</sequence>
<feature type="transmembrane region" description="Helical" evidence="2">
    <location>
        <begin position="235"/>
        <end position="257"/>
    </location>
</feature>
<evidence type="ECO:0008006" key="5">
    <source>
        <dbReference type="Google" id="ProtNLM"/>
    </source>
</evidence>
<feature type="transmembrane region" description="Helical" evidence="2">
    <location>
        <begin position="119"/>
        <end position="139"/>
    </location>
</feature>
<proteinExistence type="predicted"/>
<feature type="transmembrane region" description="Helical" evidence="2">
    <location>
        <begin position="200"/>
        <end position="223"/>
    </location>
</feature>
<dbReference type="RefSeq" id="WP_311632630.1">
    <property type="nucleotide sequence ID" value="NZ_JAVREN010000043.1"/>
</dbReference>
<protein>
    <recommendedName>
        <fullName evidence="5">SMODS and SLOG-associating 2TM effector domain-containing protein</fullName>
    </recommendedName>
</protein>
<keyword evidence="2" id="KW-1133">Transmembrane helix</keyword>
<dbReference type="EMBL" id="JAVREN010000043">
    <property type="protein sequence ID" value="MDT0309668.1"/>
    <property type="molecule type" value="Genomic_DNA"/>
</dbReference>
<keyword evidence="4" id="KW-1185">Reference proteome</keyword>
<name>A0ABU2LEQ9_9ACTN</name>
<evidence type="ECO:0000313" key="4">
    <source>
        <dbReference type="Proteomes" id="UP001183388"/>
    </source>
</evidence>
<keyword evidence="2" id="KW-0472">Membrane</keyword>
<accession>A0ABU2LEQ9</accession>
<feature type="region of interest" description="Disordered" evidence="1">
    <location>
        <begin position="331"/>
        <end position="353"/>
    </location>
</feature>
<evidence type="ECO:0000313" key="3">
    <source>
        <dbReference type="EMBL" id="MDT0309668.1"/>
    </source>
</evidence>
<organism evidence="3 4">
    <name type="scientific">Streptomyces boetiae</name>
    <dbReference type="NCBI Taxonomy" id="3075541"/>
    <lineage>
        <taxon>Bacteria</taxon>
        <taxon>Bacillati</taxon>
        <taxon>Actinomycetota</taxon>
        <taxon>Actinomycetes</taxon>
        <taxon>Kitasatosporales</taxon>
        <taxon>Streptomycetaceae</taxon>
        <taxon>Streptomyces</taxon>
    </lineage>
</organism>